<sequence length="1297" mass="137534">MKKITVLLAFLLTAVVGMWGQTGPNGSTQVTNGELATGYYYIYNNGAAKYLDGSTNAYAWVDETSLTGDVGLWFIQNLGAGSDGNIRYYVQVMGQNLYFGGVGPECPLNSSNVYQRISVRESGAYYTLSGHQDVSMIGNKSAIKFNGTSGNLIYRNGGDITNSTFDAISQWVLYKATPAITYTIAVSGTDDTNAGVQYQGTNYTNGSTFSTSDDISASDFTANEVTGYKASVSISGATINVVYTDLKYVVDLTNLYVTNASVSATTDPIVEGQWYMLTQVRREGSSANDAESPAYDRGSGNTIYRAGAAVTPSAVLTPNTPASDISTYLLRFISTGVGNGYYIQFATGNFWNGVKTSNSISSAGAYLIYNAYHTSAKYTGWRINATSDGTTYGSIVDNNGAGYSLSFWGTGYSNEGTNNVWKLYPVELGQALEEVNFDVEITDGTNSKTFYGLSLVEGTTITASDFLAISGEYITSTTHQVSKTDEGQTITLQVSASEAMPVGADNYVWQSAVGNNPAYVHLDENGAVVNPNNYTIDLTKPITAEHVWQFEGDIINGYGIKNVSSSEYLGGRTEAAGAMSMEAMPSLFAPVFRNASSFMWKSVDYDYWIDRSSGAPYAHTSGNANALTKVWLVTVSLSDPAAGIIIGGDTINNLSSCFISNLAEISLVSNEYSIADINGKATLAEALAEMTAGGTLTINVTQEMSNVTINVVKGTQTVKTVTVENVAAGRAVDVAEAIGDVPYVTGYDPATITATADDQTVNVTYTSSLPFTLAADPASSEAPTYAMTLREKYAHGNVASSTSQYDITDEYLWTFGGDEFNGVTVYNKSNGYMSVGSESDNSVATFSSTPTLFTIKPNTNQANGFNLNIPGTDAYINSRDNKVSTWLSALANGEVGSCLVAIPEATVVANLINKLEDYFHTTDVVGALASADTAALLVDYNALKANPTKADYLAFKAQIEASAIPLTVGAYYIIQSAYPGYYTSQGVYKSWYYSLSSNTVKWRDLHAWPEAEIFQVVDNGNGGNVFYNPMHNVYLTDTEGSGSADINAAKAFTLTALGGGQFNIFLEGTSAPIHTAGHNNGKGTNGSLTNWSGGANTASSWYLIPQNIEEITLIAPEGVADGEEVVQTFAHATDAQLPTTITVYTINEELPKGARLDTIASGKIAAGQGYIISGTKGATVPLLPVASAVEAPVGNLLVAGEGTLVNGGFMLAYKKGQSEAKFWTIDGLTVPTDRSYLPAGTPTIGLESIFGGLGDDVTGINGITTGAENGAIYDLQGRRVNSAQKGVYIINGKKVIK</sequence>
<dbReference type="EMBL" id="CP033459">
    <property type="protein sequence ID" value="QFQ12977.1"/>
    <property type="molecule type" value="Genomic_DNA"/>
</dbReference>
<name>A0A5P8E7Y2_9BACT</name>
<evidence type="ECO:0000256" key="1">
    <source>
        <dbReference type="SAM" id="SignalP"/>
    </source>
</evidence>
<gene>
    <name evidence="2" type="ORF">C7Y71_008070</name>
</gene>
<feature type="chain" id="PRO_5024335572" evidence="1">
    <location>
        <begin position="21"/>
        <end position="1297"/>
    </location>
</feature>
<protein>
    <submittedName>
        <fullName evidence="2">Uncharacterized protein</fullName>
    </submittedName>
</protein>
<evidence type="ECO:0000313" key="3">
    <source>
        <dbReference type="Proteomes" id="UP000249375"/>
    </source>
</evidence>
<accession>A0A5P8E7Y2</accession>
<organism evidence="2 3">
    <name type="scientific">Pseudoprevotella muciniphila</name>
    <dbReference type="NCBI Taxonomy" id="2133944"/>
    <lineage>
        <taxon>Bacteria</taxon>
        <taxon>Pseudomonadati</taxon>
        <taxon>Bacteroidota</taxon>
        <taxon>Bacteroidia</taxon>
        <taxon>Bacteroidales</taxon>
        <taxon>Prevotellaceae</taxon>
        <taxon>Pseudoprevotella</taxon>
    </lineage>
</organism>
<keyword evidence="1" id="KW-0732">Signal</keyword>
<dbReference type="Proteomes" id="UP000249375">
    <property type="component" value="Chromosome"/>
</dbReference>
<dbReference type="KEGG" id="alq:C7Y71_008070"/>
<keyword evidence="3" id="KW-1185">Reference proteome</keyword>
<dbReference type="RefSeq" id="WP_111898045.1">
    <property type="nucleotide sequence ID" value="NZ_CP033459.1"/>
</dbReference>
<evidence type="ECO:0000313" key="2">
    <source>
        <dbReference type="EMBL" id="QFQ12977.1"/>
    </source>
</evidence>
<proteinExistence type="predicted"/>
<reference evidence="2 3" key="1">
    <citation type="submission" date="2018-11" db="EMBL/GenBank/DDBJ databases">
        <authorList>
            <person name="Na S.W."/>
            <person name="Baik M."/>
        </authorList>
    </citation>
    <scope>NUCLEOTIDE SEQUENCE [LARGE SCALE GENOMIC DNA]</scope>
    <source>
        <strain evidence="2 3">E39</strain>
    </source>
</reference>
<feature type="signal peptide" evidence="1">
    <location>
        <begin position="1"/>
        <end position="20"/>
    </location>
</feature>
<dbReference type="OrthoDB" id="1086190at2"/>